<comment type="caution">
    <text evidence="4">The sequence shown here is derived from an EMBL/GenBank/DDBJ whole genome shotgun (WGS) entry which is preliminary data.</text>
</comment>
<dbReference type="PIRSF" id="PIRSF006278">
    <property type="entry name" value="ACCD_DCysDesulf"/>
    <property type="match status" value="1"/>
</dbReference>
<dbReference type="PANTHER" id="PTHR43780:SF2">
    <property type="entry name" value="1-AMINOCYCLOPROPANE-1-CARBOXYLATE DEAMINASE-RELATED"/>
    <property type="match status" value="1"/>
</dbReference>
<evidence type="ECO:0000256" key="3">
    <source>
        <dbReference type="ARBA" id="ARBA00022898"/>
    </source>
</evidence>
<dbReference type="InterPro" id="IPR036052">
    <property type="entry name" value="TrpB-like_PALP_sf"/>
</dbReference>
<dbReference type="Gene3D" id="3.40.50.1100">
    <property type="match status" value="2"/>
</dbReference>
<dbReference type="SUPFAM" id="SSF53686">
    <property type="entry name" value="Tryptophan synthase beta subunit-like PLP-dependent enzymes"/>
    <property type="match status" value="1"/>
</dbReference>
<reference evidence="5" key="1">
    <citation type="journal article" date="2019" name="Int. J. Syst. Evol. Microbiol.">
        <title>The Global Catalogue of Microorganisms (GCM) 10K type strain sequencing project: providing services to taxonomists for standard genome sequencing and annotation.</title>
        <authorList>
            <consortium name="The Broad Institute Genomics Platform"/>
            <consortium name="The Broad Institute Genome Sequencing Center for Infectious Disease"/>
            <person name="Wu L."/>
            <person name="Ma J."/>
        </authorList>
    </citation>
    <scope>NUCLEOTIDE SEQUENCE [LARGE SCALE GENOMIC DNA]</scope>
    <source>
        <strain evidence="5">CECT 8288</strain>
    </source>
</reference>
<evidence type="ECO:0000313" key="5">
    <source>
        <dbReference type="Proteomes" id="UP001595710"/>
    </source>
</evidence>
<protein>
    <submittedName>
        <fullName evidence="4">1-aminocyclopropane-1-carboxylate deaminase/D-cysteine desulfhydrase</fullName>
    </submittedName>
</protein>
<accession>A0ABV7WT05</accession>
<gene>
    <name evidence="4" type="ORF">ACFOND_07280</name>
</gene>
<dbReference type="PANTHER" id="PTHR43780">
    <property type="entry name" value="1-AMINOCYCLOPROPANE-1-CARBOXYLATE DEAMINASE-RELATED"/>
    <property type="match status" value="1"/>
</dbReference>
<proteinExistence type="inferred from homology"/>
<dbReference type="Proteomes" id="UP001595710">
    <property type="component" value="Unassembled WGS sequence"/>
</dbReference>
<dbReference type="RefSeq" id="WP_290282559.1">
    <property type="nucleotide sequence ID" value="NZ_JAUFQI010000001.1"/>
</dbReference>
<dbReference type="EMBL" id="JBHRYN010000008">
    <property type="protein sequence ID" value="MFC3701434.1"/>
    <property type="molecule type" value="Genomic_DNA"/>
</dbReference>
<keyword evidence="5" id="KW-1185">Reference proteome</keyword>
<sequence>MKKIAVAPLLSSSWFGYRNVKIVRGDLLHPIVSGNKLFKLAPLIERIESQNIHSILSVGGRYSNHLHALAFVAKEYGLPSVGIVQGYPDQELTPTLKDCQRWGMVLHWVNKVEFQKRYEPEFWLKWQEKYPNSEVVLEGGWSESSIKGSQQWWSGIPSDTDLVVTAVGSGTTLAGLALAAPKHVKVVGIPVFQDPDNYSALKQKMIQAGVSQDQYELWSGFAGKKFGKPSLEQAEFSKTFYKDNRIKLDTVYNSKVFHAVQTKLDQDKSLLSQQIAVLHTGGLQGNRK</sequence>
<dbReference type="InterPro" id="IPR027278">
    <property type="entry name" value="ACCD_DCysDesulf"/>
</dbReference>
<evidence type="ECO:0000256" key="1">
    <source>
        <dbReference type="ARBA" id="ARBA00001933"/>
    </source>
</evidence>
<name>A0ABV7WT05_9GAMM</name>
<evidence type="ECO:0000256" key="2">
    <source>
        <dbReference type="ARBA" id="ARBA00008639"/>
    </source>
</evidence>
<comment type="cofactor">
    <cofactor evidence="1">
        <name>pyridoxal 5'-phosphate</name>
        <dbReference type="ChEBI" id="CHEBI:597326"/>
    </cofactor>
</comment>
<comment type="similarity">
    <text evidence="2">Belongs to the ACC deaminase/D-cysteine desulfhydrase family.</text>
</comment>
<evidence type="ECO:0000313" key="4">
    <source>
        <dbReference type="EMBL" id="MFC3701434.1"/>
    </source>
</evidence>
<organism evidence="4 5">
    <name type="scientific">Reinekea marina</name>
    <dbReference type="NCBI Taxonomy" id="1310421"/>
    <lineage>
        <taxon>Bacteria</taxon>
        <taxon>Pseudomonadati</taxon>
        <taxon>Pseudomonadota</taxon>
        <taxon>Gammaproteobacteria</taxon>
        <taxon>Oceanospirillales</taxon>
        <taxon>Saccharospirillaceae</taxon>
        <taxon>Reinekea</taxon>
    </lineage>
</organism>
<keyword evidence="3" id="KW-0663">Pyridoxal phosphate</keyword>